<dbReference type="EMBL" id="LGRX02033551">
    <property type="protein sequence ID" value="KAK3240790.1"/>
    <property type="molecule type" value="Genomic_DNA"/>
</dbReference>
<name>A0AAE0EVU6_9CHLO</name>
<evidence type="ECO:0000256" key="3">
    <source>
        <dbReference type="ARBA" id="ARBA00022989"/>
    </source>
</evidence>
<evidence type="ECO:0000313" key="10">
    <source>
        <dbReference type="Proteomes" id="UP001190700"/>
    </source>
</evidence>
<keyword evidence="10" id="KW-1185">Reference proteome</keyword>
<dbReference type="GO" id="GO:0016020">
    <property type="term" value="C:membrane"/>
    <property type="evidence" value="ECO:0007669"/>
    <property type="project" value="UniProtKB-SubCell"/>
</dbReference>
<feature type="transmembrane region" description="Helical" evidence="6">
    <location>
        <begin position="414"/>
        <end position="434"/>
    </location>
</feature>
<dbReference type="InterPro" id="IPR036514">
    <property type="entry name" value="SGNH_hydro_sf"/>
</dbReference>
<dbReference type="PANTHER" id="PTHR31419:SF1">
    <property type="entry name" value="PROTEIN PIN-LIKES 6"/>
    <property type="match status" value="1"/>
</dbReference>
<feature type="transmembrane region" description="Helical" evidence="6">
    <location>
        <begin position="378"/>
        <end position="402"/>
    </location>
</feature>
<feature type="transmembrane region" description="Helical" evidence="6">
    <location>
        <begin position="652"/>
        <end position="671"/>
    </location>
</feature>
<keyword evidence="3 6" id="KW-1133">Transmembrane helix</keyword>
<feature type="transmembrane region" description="Helical" evidence="6">
    <location>
        <begin position="677"/>
        <end position="698"/>
    </location>
</feature>
<feature type="chain" id="PRO_5042202602" description="SGNH hydrolase-type esterase domain-containing protein" evidence="7">
    <location>
        <begin position="21"/>
        <end position="735"/>
    </location>
</feature>
<comment type="subcellular location">
    <subcellularLocation>
        <location evidence="1">Membrane</location>
        <topology evidence="1">Multi-pass membrane protein</topology>
    </subcellularLocation>
</comment>
<feature type="signal peptide" evidence="7">
    <location>
        <begin position="1"/>
        <end position="20"/>
    </location>
</feature>
<keyword evidence="2 6" id="KW-0812">Transmembrane</keyword>
<organism evidence="9 10">
    <name type="scientific">Cymbomonas tetramitiformis</name>
    <dbReference type="NCBI Taxonomy" id="36881"/>
    <lineage>
        <taxon>Eukaryota</taxon>
        <taxon>Viridiplantae</taxon>
        <taxon>Chlorophyta</taxon>
        <taxon>Pyramimonadophyceae</taxon>
        <taxon>Pyramimonadales</taxon>
        <taxon>Pyramimonadaceae</taxon>
        <taxon>Cymbomonas</taxon>
    </lineage>
</organism>
<dbReference type="InterPro" id="IPR004776">
    <property type="entry name" value="Mem_transp_PIN-like"/>
</dbReference>
<evidence type="ECO:0000256" key="7">
    <source>
        <dbReference type="SAM" id="SignalP"/>
    </source>
</evidence>
<keyword evidence="7" id="KW-0732">Signal</keyword>
<evidence type="ECO:0000256" key="4">
    <source>
        <dbReference type="ARBA" id="ARBA00023136"/>
    </source>
</evidence>
<evidence type="ECO:0000256" key="2">
    <source>
        <dbReference type="ARBA" id="ARBA00022692"/>
    </source>
</evidence>
<feature type="transmembrane region" description="Helical" evidence="6">
    <location>
        <begin position="710"/>
        <end position="733"/>
    </location>
</feature>
<keyword evidence="4 6" id="KW-0472">Membrane</keyword>
<dbReference type="Pfam" id="PF13472">
    <property type="entry name" value="Lipase_GDSL_2"/>
    <property type="match status" value="1"/>
</dbReference>
<feature type="transmembrane region" description="Helical" evidence="6">
    <location>
        <begin position="454"/>
        <end position="472"/>
    </location>
</feature>
<feature type="region of interest" description="Disordered" evidence="5">
    <location>
        <begin position="279"/>
        <end position="305"/>
    </location>
</feature>
<dbReference type="Pfam" id="PF03547">
    <property type="entry name" value="Mem_trans"/>
    <property type="match status" value="1"/>
</dbReference>
<protein>
    <recommendedName>
        <fullName evidence="8">SGNH hydrolase-type esterase domain-containing protein</fullName>
    </recommendedName>
</protein>
<comment type="caution">
    <text evidence="9">The sequence shown here is derived from an EMBL/GenBank/DDBJ whole genome shotgun (WGS) entry which is preliminary data.</text>
</comment>
<dbReference type="SUPFAM" id="SSF52266">
    <property type="entry name" value="SGNH hydrolase"/>
    <property type="match status" value="1"/>
</dbReference>
<dbReference type="InterPro" id="IPR039305">
    <property type="entry name" value="PILS2/6"/>
</dbReference>
<dbReference type="Gene3D" id="3.40.50.1110">
    <property type="entry name" value="SGNH hydrolase"/>
    <property type="match status" value="1"/>
</dbReference>
<proteinExistence type="predicted"/>
<reference evidence="9 10" key="1">
    <citation type="journal article" date="2015" name="Genome Biol. Evol.">
        <title>Comparative Genomics of a Bacterivorous Green Alga Reveals Evolutionary Causalities and Consequences of Phago-Mixotrophic Mode of Nutrition.</title>
        <authorList>
            <person name="Burns J.A."/>
            <person name="Paasch A."/>
            <person name="Narechania A."/>
            <person name="Kim E."/>
        </authorList>
    </citation>
    <scope>NUCLEOTIDE SEQUENCE [LARGE SCALE GENOMIC DNA]</scope>
    <source>
        <strain evidence="9 10">PLY_AMNH</strain>
    </source>
</reference>
<gene>
    <name evidence="9" type="ORF">CYMTET_49394</name>
</gene>
<dbReference type="Proteomes" id="UP001190700">
    <property type="component" value="Unassembled WGS sequence"/>
</dbReference>
<evidence type="ECO:0000256" key="1">
    <source>
        <dbReference type="ARBA" id="ARBA00004141"/>
    </source>
</evidence>
<sequence length="735" mass="78972">MLSANFACLIALATIPHVLTDPAYDLKQHFLESSSRRLAYEDVFRTARPEYRNEALPRTLSTVKVACAGDSITYGDGASNRARTAYPSILESLLSASASAQRYIVRNYGVNGATMLKSGDLPYWDRPEFIQLLSQDPNIIVLMLGTNDAKVYQWNATEYEADYCAMVEAFLEQPSDPLVFLGIPPPVYTNYVYQMDASVIDDVLAGRDGLIARIARRYNLPLIDTYVALGGKERLSPELFWDFNQNHARLDGCHPDDKGYAALAQAVFSAVSHLLPGTAGPANNVSGPPKEDPDSEEAPPQQSEERLWHTAQAAALAVLQATSHVVLVVASGVLLARCGFIPPPVRSGLAKLCENCFLPALLLARVPQVAQFDRLLHWWSLPVFSVIYVALGTFPPLLLLRLLPAHRQAEVAHVARFAAAAIGFANCTSIPLALTATLVKAYPQLAMGDSIDTAIANGVSYIVVYSVFMNMLRWSVAVKLLAPPTSSDPDTVECSAANMIHDGDATKGETASEGAMSGPGACHAGANHIELQRLVESPETADARNDVSDPYHQTSSRMAITQWLNGALRHVSSASMVIKSGVLSLLIGATPLRHLLIGEGAPLGGSVQPALETIGDAYVPLVLMILGSQLANGPNGTIPLSHMAAISVAKMVIVPAVGLLLVLLVNLAGLLPSDHVFLLVLLLQGCGPSAINLSAISIMHGHMESEMSSLLFYQYILSIITTSVWATVFILVITW</sequence>
<dbReference type="InterPro" id="IPR013830">
    <property type="entry name" value="SGNH_hydro"/>
</dbReference>
<evidence type="ECO:0000313" key="9">
    <source>
        <dbReference type="EMBL" id="KAK3240790.1"/>
    </source>
</evidence>
<feature type="domain" description="SGNH hydrolase-type esterase" evidence="8">
    <location>
        <begin position="67"/>
        <end position="262"/>
    </location>
</feature>
<evidence type="ECO:0000256" key="6">
    <source>
        <dbReference type="SAM" id="Phobius"/>
    </source>
</evidence>
<dbReference type="AlphaFoldDB" id="A0AAE0EVU6"/>
<dbReference type="PANTHER" id="PTHR31419">
    <property type="entry name" value="PROTEIN PIN-LIKES 2"/>
    <property type="match status" value="1"/>
</dbReference>
<evidence type="ECO:0000259" key="8">
    <source>
        <dbReference type="Pfam" id="PF13472"/>
    </source>
</evidence>
<dbReference type="GO" id="GO:0080162">
    <property type="term" value="P:endoplasmic reticulum to cytosol auxin transport"/>
    <property type="evidence" value="ECO:0007669"/>
    <property type="project" value="InterPro"/>
</dbReference>
<evidence type="ECO:0000256" key="5">
    <source>
        <dbReference type="SAM" id="MobiDB-lite"/>
    </source>
</evidence>
<accession>A0AAE0EVU6</accession>